<dbReference type="EMBL" id="JAKELL010000112">
    <property type="protein sequence ID" value="KAH8981653.1"/>
    <property type="molecule type" value="Genomic_DNA"/>
</dbReference>
<dbReference type="FunFam" id="2.60.40.420:FF:000045">
    <property type="entry name" value="Laccase 2"/>
    <property type="match status" value="1"/>
</dbReference>
<evidence type="ECO:0000256" key="11">
    <source>
        <dbReference type="ARBA" id="ARBA00023180"/>
    </source>
</evidence>
<keyword evidence="11" id="KW-0325">Glycoprotein</keyword>
<keyword evidence="8" id="KW-0560">Oxidoreductase</keyword>
<dbReference type="Pfam" id="PF00394">
    <property type="entry name" value="Cu-oxidase"/>
    <property type="match status" value="1"/>
</dbReference>
<feature type="signal peptide" evidence="12">
    <location>
        <begin position="1"/>
        <end position="19"/>
    </location>
</feature>
<dbReference type="InterPro" id="IPR011707">
    <property type="entry name" value="Cu-oxidase-like_N"/>
</dbReference>
<dbReference type="Pfam" id="PF07732">
    <property type="entry name" value="Cu-oxidase_3"/>
    <property type="match status" value="1"/>
</dbReference>
<reference evidence="16" key="1">
    <citation type="submission" date="2022-01" db="EMBL/GenBank/DDBJ databases">
        <title>Comparative genomics reveals a dynamic genome evolution in the ectomycorrhizal milk-cap (Lactarius) mushrooms.</title>
        <authorList>
            <consortium name="DOE Joint Genome Institute"/>
            <person name="Lebreton A."/>
            <person name="Tang N."/>
            <person name="Kuo A."/>
            <person name="LaButti K."/>
            <person name="Drula E."/>
            <person name="Barry K."/>
            <person name="Clum A."/>
            <person name="Lipzen A."/>
            <person name="Mousain D."/>
            <person name="Ng V."/>
            <person name="Wang R."/>
            <person name="Wang X."/>
            <person name="Dai Y."/>
            <person name="Henrissat B."/>
            <person name="Grigoriev I.V."/>
            <person name="Guerin-Laguette A."/>
            <person name="Yu F."/>
            <person name="Martin F.M."/>
        </authorList>
    </citation>
    <scope>NUCLEOTIDE SEQUENCE</scope>
    <source>
        <strain evidence="16">QP</strain>
    </source>
</reference>
<dbReference type="PANTHER" id="PTHR11709">
    <property type="entry name" value="MULTI-COPPER OXIDASE"/>
    <property type="match status" value="1"/>
</dbReference>
<evidence type="ECO:0000256" key="8">
    <source>
        <dbReference type="ARBA" id="ARBA00023002"/>
    </source>
</evidence>
<comment type="cofactor">
    <cofactor evidence="2">
        <name>Cu cation</name>
        <dbReference type="ChEBI" id="CHEBI:23378"/>
    </cofactor>
</comment>
<dbReference type="Gene3D" id="2.60.40.420">
    <property type="entry name" value="Cupredoxins - blue copper proteins"/>
    <property type="match status" value="3"/>
</dbReference>
<evidence type="ECO:0000256" key="12">
    <source>
        <dbReference type="SAM" id="SignalP"/>
    </source>
</evidence>
<evidence type="ECO:0000256" key="5">
    <source>
        <dbReference type="ARBA" id="ARBA00012297"/>
    </source>
</evidence>
<evidence type="ECO:0000313" key="16">
    <source>
        <dbReference type="EMBL" id="KAH8981653.1"/>
    </source>
</evidence>
<dbReference type="CDD" id="cd13903">
    <property type="entry name" value="CuRO_3_Tv-LCC_like"/>
    <property type="match status" value="1"/>
</dbReference>
<evidence type="ECO:0000313" key="17">
    <source>
        <dbReference type="Proteomes" id="UP001201163"/>
    </source>
</evidence>
<evidence type="ECO:0000256" key="6">
    <source>
        <dbReference type="ARBA" id="ARBA00022525"/>
    </source>
</evidence>
<evidence type="ECO:0000259" key="15">
    <source>
        <dbReference type="Pfam" id="PF07732"/>
    </source>
</evidence>
<keyword evidence="10" id="KW-1015">Disulfide bond</keyword>
<evidence type="ECO:0000256" key="3">
    <source>
        <dbReference type="ARBA" id="ARBA00004613"/>
    </source>
</evidence>
<dbReference type="GO" id="GO:0005507">
    <property type="term" value="F:copper ion binding"/>
    <property type="evidence" value="ECO:0007669"/>
    <property type="project" value="InterPro"/>
</dbReference>
<comment type="subcellular location">
    <subcellularLocation>
        <location evidence="3">Secreted</location>
    </subcellularLocation>
</comment>
<gene>
    <name evidence="16" type="ORF">EDB92DRAFT_1896849</name>
</gene>
<dbReference type="AlphaFoldDB" id="A0AAD4LB83"/>
<evidence type="ECO:0000256" key="1">
    <source>
        <dbReference type="ARBA" id="ARBA00000349"/>
    </source>
</evidence>
<feature type="domain" description="Plastocyanin-like" evidence="13">
    <location>
        <begin position="162"/>
        <end position="305"/>
    </location>
</feature>
<keyword evidence="9" id="KW-0186">Copper</keyword>
<comment type="caution">
    <text evidence="16">The sequence shown here is derived from an EMBL/GenBank/DDBJ whole genome shotgun (WGS) entry which is preliminary data.</text>
</comment>
<dbReference type="InterPro" id="IPR011706">
    <property type="entry name" value="Cu-oxidase_C"/>
</dbReference>
<comment type="catalytic activity">
    <reaction evidence="1">
        <text>4 hydroquinone + O2 = 4 benzosemiquinone + 2 H2O</text>
        <dbReference type="Rhea" id="RHEA:11276"/>
        <dbReference type="ChEBI" id="CHEBI:15377"/>
        <dbReference type="ChEBI" id="CHEBI:15379"/>
        <dbReference type="ChEBI" id="CHEBI:17594"/>
        <dbReference type="ChEBI" id="CHEBI:17977"/>
        <dbReference type="EC" id="1.10.3.2"/>
    </reaction>
</comment>
<evidence type="ECO:0000256" key="4">
    <source>
        <dbReference type="ARBA" id="ARBA00010609"/>
    </source>
</evidence>
<evidence type="ECO:0000256" key="9">
    <source>
        <dbReference type="ARBA" id="ARBA00023008"/>
    </source>
</evidence>
<dbReference type="GO" id="GO:0052716">
    <property type="term" value="F:hydroquinone:oxygen oxidoreductase activity"/>
    <property type="evidence" value="ECO:0007669"/>
    <property type="project" value="UniProtKB-EC"/>
</dbReference>
<dbReference type="PANTHER" id="PTHR11709:SF394">
    <property type="entry name" value="FI03373P-RELATED"/>
    <property type="match status" value="1"/>
</dbReference>
<dbReference type="InterPro" id="IPR008972">
    <property type="entry name" value="Cupredoxin"/>
</dbReference>
<keyword evidence="17" id="KW-1185">Reference proteome</keyword>
<feature type="chain" id="PRO_5042080316" description="laccase" evidence="12">
    <location>
        <begin position="20"/>
        <end position="527"/>
    </location>
</feature>
<evidence type="ECO:0000256" key="2">
    <source>
        <dbReference type="ARBA" id="ARBA00001935"/>
    </source>
</evidence>
<dbReference type="Proteomes" id="UP001201163">
    <property type="component" value="Unassembled WGS sequence"/>
</dbReference>
<dbReference type="EC" id="1.10.3.2" evidence="5"/>
<organism evidence="16 17">
    <name type="scientific">Lactarius akahatsu</name>
    <dbReference type="NCBI Taxonomy" id="416441"/>
    <lineage>
        <taxon>Eukaryota</taxon>
        <taxon>Fungi</taxon>
        <taxon>Dikarya</taxon>
        <taxon>Basidiomycota</taxon>
        <taxon>Agaricomycotina</taxon>
        <taxon>Agaricomycetes</taxon>
        <taxon>Russulales</taxon>
        <taxon>Russulaceae</taxon>
        <taxon>Lactarius</taxon>
    </lineage>
</organism>
<sequence length="527" mass="56749">MSQLRSLVFLLALSAGVSASIGPGAVLPIVNKKIAPDGFLRQTTLAGGTHPGPVIRGQKNAEFTIDVVDLLTDKTLDLATSIHWHGLLQKNSNYEDGATSVTQCPLVPAESFTYDFKALDQAGTFWYHSHFGGQYCDGLRGAFIVEDPNDPQKSLYDVDNDNTIISLSDWYHYLSTSPPAIPAFNSTLINGKGRYVGGPQNAPLAVVSVTKGTRYRFRLISMSCDPSFVFSIDGHQFTVIEVEGTNVQPLLVDSIELFAGQRYSVVFKADQPIGNYWIRALPKVSTRILDFSDHTNVAILRYSGASIADPSADPNVNIPVSQLPLVETNLHPLVATPVPGLPQPGGADININLDVGFTSLPNGFQFSINGFPFEPPTVPVLLQILSGAQKASDLLPAGTVYGLDANKSVEITIPGGATGGPHPMHLHGHAFWVVRGAGNSSYNFVDPIVRDVVSIGNTGDNVTIRFFTDNPGPWFLHCHIDWHLANGFAVVFAEDVPDTSAAFTGSISAAWKNLCPVYNTWANLTGH</sequence>
<dbReference type="PROSITE" id="PS00079">
    <property type="entry name" value="MULTICOPPER_OXIDASE1"/>
    <property type="match status" value="1"/>
</dbReference>
<keyword evidence="7" id="KW-0479">Metal-binding</keyword>
<feature type="domain" description="Plastocyanin-like" evidence="15">
    <location>
        <begin position="31"/>
        <end position="149"/>
    </location>
</feature>
<evidence type="ECO:0000256" key="7">
    <source>
        <dbReference type="ARBA" id="ARBA00022723"/>
    </source>
</evidence>
<feature type="domain" description="Plastocyanin-like" evidence="14">
    <location>
        <begin position="375"/>
        <end position="496"/>
    </location>
</feature>
<proteinExistence type="inferred from homology"/>
<dbReference type="InterPro" id="IPR001117">
    <property type="entry name" value="Cu-oxidase_2nd"/>
</dbReference>
<evidence type="ECO:0000256" key="10">
    <source>
        <dbReference type="ARBA" id="ARBA00023157"/>
    </source>
</evidence>
<keyword evidence="12" id="KW-0732">Signal</keyword>
<keyword evidence="6" id="KW-0964">Secreted</keyword>
<dbReference type="GO" id="GO:0005576">
    <property type="term" value="C:extracellular region"/>
    <property type="evidence" value="ECO:0007669"/>
    <property type="project" value="UniProtKB-SubCell"/>
</dbReference>
<dbReference type="InterPro" id="IPR045087">
    <property type="entry name" value="Cu-oxidase_fam"/>
</dbReference>
<name>A0AAD4LB83_9AGAM</name>
<dbReference type="SUPFAM" id="SSF49503">
    <property type="entry name" value="Cupredoxins"/>
    <property type="match status" value="3"/>
</dbReference>
<protein>
    <recommendedName>
        <fullName evidence="5">laccase</fullName>
        <ecNumber evidence="5">1.10.3.2</ecNumber>
    </recommendedName>
</protein>
<dbReference type="Pfam" id="PF07731">
    <property type="entry name" value="Cu-oxidase_2"/>
    <property type="match status" value="1"/>
</dbReference>
<comment type="similarity">
    <text evidence="4">Belongs to the multicopper oxidase family.</text>
</comment>
<accession>A0AAD4LB83</accession>
<evidence type="ECO:0000259" key="13">
    <source>
        <dbReference type="Pfam" id="PF00394"/>
    </source>
</evidence>
<evidence type="ECO:0000259" key="14">
    <source>
        <dbReference type="Pfam" id="PF07731"/>
    </source>
</evidence>
<dbReference type="InterPro" id="IPR033138">
    <property type="entry name" value="Cu_oxidase_CS"/>
</dbReference>